<evidence type="ECO:0000256" key="2">
    <source>
        <dbReference type="ARBA" id="ARBA00022475"/>
    </source>
</evidence>
<dbReference type="EMBL" id="KQ976455">
    <property type="protein sequence ID" value="KYM85034.1"/>
    <property type="molecule type" value="Genomic_DNA"/>
</dbReference>
<evidence type="ECO:0000313" key="10">
    <source>
        <dbReference type="Proteomes" id="UP000078540"/>
    </source>
</evidence>
<keyword evidence="2 8" id="KW-1003">Cell membrane</keyword>
<evidence type="ECO:0000256" key="5">
    <source>
        <dbReference type="ARBA" id="ARBA00023136"/>
    </source>
</evidence>
<dbReference type="GO" id="GO:0008049">
    <property type="term" value="P:male courtship behavior"/>
    <property type="evidence" value="ECO:0007669"/>
    <property type="project" value="TreeGrafter"/>
</dbReference>
<feature type="transmembrane region" description="Helical" evidence="8">
    <location>
        <begin position="128"/>
        <end position="152"/>
    </location>
</feature>
<dbReference type="GO" id="GO:0030425">
    <property type="term" value="C:dendrite"/>
    <property type="evidence" value="ECO:0007669"/>
    <property type="project" value="TreeGrafter"/>
</dbReference>
<keyword evidence="5 8" id="KW-0472">Membrane</keyword>
<dbReference type="GO" id="GO:0005886">
    <property type="term" value="C:plasma membrane"/>
    <property type="evidence" value="ECO:0007669"/>
    <property type="project" value="UniProtKB-SubCell"/>
</dbReference>
<evidence type="ECO:0000313" key="9">
    <source>
        <dbReference type="EMBL" id="KYM85034.1"/>
    </source>
</evidence>
<comment type="subcellular location">
    <subcellularLocation>
        <location evidence="1 8">Cell membrane</location>
        <topology evidence="1 8">Multi-pass membrane protein</topology>
    </subcellularLocation>
</comment>
<evidence type="ECO:0000256" key="6">
    <source>
        <dbReference type="ARBA" id="ARBA00023170"/>
    </source>
</evidence>
<evidence type="ECO:0000256" key="1">
    <source>
        <dbReference type="ARBA" id="ARBA00004651"/>
    </source>
</evidence>
<dbReference type="GO" id="GO:0007165">
    <property type="term" value="P:signal transduction"/>
    <property type="evidence" value="ECO:0007669"/>
    <property type="project" value="UniProtKB-KW"/>
</dbReference>
<keyword evidence="3 8" id="KW-0812">Transmembrane</keyword>
<dbReference type="GO" id="GO:0043025">
    <property type="term" value="C:neuronal cell body"/>
    <property type="evidence" value="ECO:0007669"/>
    <property type="project" value="TreeGrafter"/>
</dbReference>
<sequence length="409" mass="47604">MKLFARPKCFSEAIALVTNLNYFLGLRTFEYPHGHSRPILSLIYFLFIFGIYFNGSVKMEEKYYSNLRLMKLEYVLNKTFPHILAVSIILKMLLGWWHTKKFKACHKKIFEIDETLRQLGLSENYGSIYFMTIGMVIVWIIGAFILSIVIFIHLRIRTDICTAVYIMFCFTYSLTVNSLNIFEFYLFVRCFQMKFKLINRLLCENLTNISTNKIKLSIYELKDYAKIMDAEQQMHIFFSTIFRRLHLELCKVSKIICTILGVQVAWEIGAIILYLSEAFYNLFIRYVMHQHKVKGVPAQTALTLSMSLLCIFEIVFVSRICKIAANEGNRATEIIHEINGCNADADMQEEIQQFGIQILQSPVKFSVFGLTLDNRILTMILKSVTIYVVIMVQVSIILESDNSVQDMQF</sequence>
<dbReference type="Pfam" id="PF08395">
    <property type="entry name" value="7tm_7"/>
    <property type="match status" value="1"/>
</dbReference>
<comment type="function">
    <text evidence="8">Gustatory receptor which mediates acceptance or avoidance behavior, depending on its substrates.</text>
</comment>
<dbReference type="PANTHER" id="PTHR21143:SF133">
    <property type="entry name" value="GUSTATORY AND PHEROMONE RECEPTOR 32A-RELATED"/>
    <property type="match status" value="1"/>
</dbReference>
<feature type="transmembrane region" description="Helical" evidence="8">
    <location>
        <begin position="252"/>
        <end position="276"/>
    </location>
</feature>
<keyword evidence="7 8" id="KW-0807">Transducer</keyword>
<feature type="transmembrane region" description="Helical" evidence="8">
    <location>
        <begin position="164"/>
        <end position="188"/>
    </location>
</feature>
<dbReference type="GO" id="GO:0050909">
    <property type="term" value="P:sensory perception of taste"/>
    <property type="evidence" value="ECO:0007669"/>
    <property type="project" value="InterPro"/>
</dbReference>
<feature type="transmembrane region" description="Helical" evidence="8">
    <location>
        <begin position="296"/>
        <end position="317"/>
    </location>
</feature>
<keyword evidence="10" id="KW-1185">Reference proteome</keyword>
<evidence type="ECO:0000256" key="3">
    <source>
        <dbReference type="ARBA" id="ARBA00022692"/>
    </source>
</evidence>
<keyword evidence="6 8" id="KW-0675">Receptor</keyword>
<reference evidence="9 10" key="1">
    <citation type="submission" date="2015-09" db="EMBL/GenBank/DDBJ databases">
        <title>Atta colombica WGS genome.</title>
        <authorList>
            <person name="Nygaard S."/>
            <person name="Hu H."/>
            <person name="Boomsma J."/>
            <person name="Zhang G."/>
        </authorList>
    </citation>
    <scope>NUCLEOTIDE SEQUENCE [LARGE SCALE GENOMIC DNA]</scope>
    <source>
        <strain evidence="9">Treedump-2</strain>
        <tissue evidence="9">Whole body</tissue>
    </source>
</reference>
<gene>
    <name evidence="9" type="ORF">ALC53_04822</name>
</gene>
<dbReference type="PANTHER" id="PTHR21143">
    <property type="entry name" value="INVERTEBRATE GUSTATORY RECEPTOR"/>
    <property type="match status" value="1"/>
</dbReference>
<protein>
    <recommendedName>
        <fullName evidence="8">Gustatory receptor</fullName>
    </recommendedName>
</protein>
<comment type="similarity">
    <text evidence="8">Belongs to the insect chemoreceptor superfamily. Gustatory receptor (GR) family.</text>
</comment>
<name>A0A195BIU6_9HYME</name>
<accession>A0A195BIU6</accession>
<dbReference type="GO" id="GO:0030424">
    <property type="term" value="C:axon"/>
    <property type="evidence" value="ECO:0007669"/>
    <property type="project" value="TreeGrafter"/>
</dbReference>
<dbReference type="InterPro" id="IPR013604">
    <property type="entry name" value="7TM_chemorcpt"/>
</dbReference>
<proteinExistence type="inferred from homology"/>
<dbReference type="STRING" id="520822.A0A195BIU6"/>
<feature type="transmembrane region" description="Helical" evidence="8">
    <location>
        <begin position="79"/>
        <end position="97"/>
    </location>
</feature>
<dbReference type="Proteomes" id="UP000078540">
    <property type="component" value="Unassembled WGS sequence"/>
</dbReference>
<keyword evidence="4 8" id="KW-1133">Transmembrane helix</keyword>
<feature type="transmembrane region" description="Helical" evidence="8">
    <location>
        <begin position="39"/>
        <end position="59"/>
    </location>
</feature>
<evidence type="ECO:0000256" key="4">
    <source>
        <dbReference type="ARBA" id="ARBA00022989"/>
    </source>
</evidence>
<feature type="transmembrane region" description="Helical" evidence="8">
    <location>
        <begin position="376"/>
        <end position="398"/>
    </location>
</feature>
<dbReference type="GO" id="GO:0007635">
    <property type="term" value="P:chemosensory behavior"/>
    <property type="evidence" value="ECO:0007669"/>
    <property type="project" value="TreeGrafter"/>
</dbReference>
<evidence type="ECO:0000256" key="7">
    <source>
        <dbReference type="ARBA" id="ARBA00023224"/>
    </source>
</evidence>
<dbReference type="AlphaFoldDB" id="A0A195BIU6"/>
<organism evidence="9 10">
    <name type="scientific">Atta colombica</name>
    <dbReference type="NCBI Taxonomy" id="520822"/>
    <lineage>
        <taxon>Eukaryota</taxon>
        <taxon>Metazoa</taxon>
        <taxon>Ecdysozoa</taxon>
        <taxon>Arthropoda</taxon>
        <taxon>Hexapoda</taxon>
        <taxon>Insecta</taxon>
        <taxon>Pterygota</taxon>
        <taxon>Neoptera</taxon>
        <taxon>Endopterygota</taxon>
        <taxon>Hymenoptera</taxon>
        <taxon>Apocrita</taxon>
        <taxon>Aculeata</taxon>
        <taxon>Formicoidea</taxon>
        <taxon>Formicidae</taxon>
        <taxon>Myrmicinae</taxon>
        <taxon>Atta</taxon>
    </lineage>
</organism>
<evidence type="ECO:0000256" key="8">
    <source>
        <dbReference type="RuleBase" id="RU363108"/>
    </source>
</evidence>